<reference evidence="3 4" key="1">
    <citation type="submission" date="2022-06" db="EMBL/GenBank/DDBJ databases">
        <title>Genomic Encyclopedia of Archaeal and Bacterial Type Strains, Phase II (KMG-II): from individual species to whole genera.</title>
        <authorList>
            <person name="Goeker M."/>
        </authorList>
    </citation>
    <scope>NUCLEOTIDE SEQUENCE [LARGE SCALE GENOMIC DNA]</scope>
    <source>
        <strain evidence="3 4">DSM 40477</strain>
    </source>
</reference>
<gene>
    <name evidence="3" type="ORF">LX15_005333</name>
</gene>
<evidence type="ECO:0000256" key="1">
    <source>
        <dbReference type="ARBA" id="ARBA00022857"/>
    </source>
</evidence>
<evidence type="ECO:0000259" key="2">
    <source>
        <dbReference type="SMART" id="SM00829"/>
    </source>
</evidence>
<comment type="caution">
    <text evidence="3">The sequence shown here is derived from an EMBL/GenBank/DDBJ whole genome shotgun (WGS) entry which is preliminary data.</text>
</comment>
<name>A0ABT1I1E0_STRSD</name>
<dbReference type="PANTHER" id="PTHR44154">
    <property type="entry name" value="QUINONE OXIDOREDUCTASE"/>
    <property type="match status" value="1"/>
</dbReference>
<dbReference type="Proteomes" id="UP001205311">
    <property type="component" value="Unassembled WGS sequence"/>
</dbReference>
<evidence type="ECO:0000313" key="3">
    <source>
        <dbReference type="EMBL" id="MCP2261607.1"/>
    </source>
</evidence>
<dbReference type="SUPFAM" id="SSF50129">
    <property type="entry name" value="GroES-like"/>
    <property type="match status" value="1"/>
</dbReference>
<dbReference type="InterPro" id="IPR011032">
    <property type="entry name" value="GroES-like_sf"/>
</dbReference>
<dbReference type="InterPro" id="IPR020843">
    <property type="entry name" value="ER"/>
</dbReference>
<dbReference type="InterPro" id="IPR051603">
    <property type="entry name" value="Zinc-ADH_QOR/CCCR"/>
</dbReference>
<dbReference type="RefSeq" id="WP_253672595.1">
    <property type="nucleotide sequence ID" value="NZ_JAMTCP010000045.1"/>
</dbReference>
<accession>A0ABT1I1E0</accession>
<organism evidence="3 4">
    <name type="scientific">Streptoalloteichus tenebrarius (strain ATCC 17920 / DSM 40477 / JCM 4838 / CBS 697.72 / NBRC 16177 / NCIMB 11028 / NRRL B-12390 / A12253. 1 / ISP 5477)</name>
    <name type="common">Streptomyces tenebrarius</name>
    <dbReference type="NCBI Taxonomy" id="1933"/>
    <lineage>
        <taxon>Bacteria</taxon>
        <taxon>Bacillati</taxon>
        <taxon>Actinomycetota</taxon>
        <taxon>Actinomycetes</taxon>
        <taxon>Pseudonocardiales</taxon>
        <taxon>Pseudonocardiaceae</taxon>
        <taxon>Streptoalloteichus</taxon>
    </lineage>
</organism>
<feature type="domain" description="Enoyl reductase (ER)" evidence="2">
    <location>
        <begin position="11"/>
        <end position="303"/>
    </location>
</feature>
<dbReference type="Pfam" id="PF13602">
    <property type="entry name" value="ADH_zinc_N_2"/>
    <property type="match status" value="1"/>
</dbReference>
<dbReference type="SMART" id="SM00829">
    <property type="entry name" value="PKS_ER"/>
    <property type="match status" value="1"/>
</dbReference>
<dbReference type="SUPFAM" id="SSF51735">
    <property type="entry name" value="NAD(P)-binding Rossmann-fold domains"/>
    <property type="match status" value="1"/>
</dbReference>
<sequence>MPQVLQYSEYGGPEVLKLVDVELPEPGEGQVRVLVRAAGVNPIDWKLRRGFFAQGEPLTEPAGVGFEVAGVIDALGPGVDRWTVGQAVFGYVPTGGGVATHAVTPADALVARPEWLDENQAAGMPLVVETATRTLRELGVGEGHTLLVHAAAGGVGVIASQLALARGARVVGTASPANHDFLRELGVVPVDYAADGLADRIRAAAPRGVDRVLDASGRDVLPLSIELTGSPDHVVTIADGRAAEFGVRFSSNQTPPADATAEVLPLLERGDLRLPKTILYPLDEAVAAYRHSEDGHPRGKLVIRVQD</sequence>
<dbReference type="InterPro" id="IPR013154">
    <property type="entry name" value="ADH-like_N"/>
</dbReference>
<dbReference type="Gene3D" id="3.40.50.720">
    <property type="entry name" value="NAD(P)-binding Rossmann-like Domain"/>
    <property type="match status" value="1"/>
</dbReference>
<keyword evidence="1" id="KW-0521">NADP</keyword>
<dbReference type="Pfam" id="PF08240">
    <property type="entry name" value="ADH_N"/>
    <property type="match status" value="1"/>
</dbReference>
<evidence type="ECO:0000313" key="4">
    <source>
        <dbReference type="Proteomes" id="UP001205311"/>
    </source>
</evidence>
<dbReference type="CDD" id="cd05289">
    <property type="entry name" value="MDR_like_2"/>
    <property type="match status" value="1"/>
</dbReference>
<dbReference type="EMBL" id="JAMTCP010000045">
    <property type="protein sequence ID" value="MCP2261607.1"/>
    <property type="molecule type" value="Genomic_DNA"/>
</dbReference>
<protein>
    <submittedName>
        <fullName evidence="3">NADPH:quinone reductase</fullName>
    </submittedName>
</protein>
<keyword evidence="4" id="KW-1185">Reference proteome</keyword>
<dbReference type="PANTHER" id="PTHR44154:SF1">
    <property type="entry name" value="QUINONE OXIDOREDUCTASE"/>
    <property type="match status" value="1"/>
</dbReference>
<dbReference type="Gene3D" id="3.90.180.10">
    <property type="entry name" value="Medium-chain alcohol dehydrogenases, catalytic domain"/>
    <property type="match status" value="1"/>
</dbReference>
<proteinExistence type="predicted"/>
<dbReference type="InterPro" id="IPR036291">
    <property type="entry name" value="NAD(P)-bd_dom_sf"/>
</dbReference>